<protein>
    <recommendedName>
        <fullName evidence="4">DNA methylase N-4/N-6 domain-containing protein</fullName>
    </recommendedName>
</protein>
<feature type="region of interest" description="Disordered" evidence="3">
    <location>
        <begin position="336"/>
        <end position="397"/>
    </location>
</feature>
<accession>A0ABD3HG77</accession>
<organism evidence="5 6">
    <name type="scientific">Riccia sorocarpa</name>
    <dbReference type="NCBI Taxonomy" id="122646"/>
    <lineage>
        <taxon>Eukaryota</taxon>
        <taxon>Viridiplantae</taxon>
        <taxon>Streptophyta</taxon>
        <taxon>Embryophyta</taxon>
        <taxon>Marchantiophyta</taxon>
        <taxon>Marchantiopsida</taxon>
        <taxon>Marchantiidae</taxon>
        <taxon>Marchantiales</taxon>
        <taxon>Ricciaceae</taxon>
        <taxon>Riccia</taxon>
    </lineage>
</organism>
<feature type="region of interest" description="Disordered" evidence="3">
    <location>
        <begin position="297"/>
        <end position="318"/>
    </location>
</feature>
<sequence length="397" mass="44124">MEAKQTGEPILTLRKRLALETVNIGEEDSKTALSTLEGTFQVAFRTGCLWEVQESIFRKWERVSDERKLSILLRVDSGELSLDQMTQECARCKTLDVIMKSFCHLTGCKDWTEAQAKCGPYSTDERLYSFEKSFDLMLKDRSSSNSITKALFGVDEPELEGGKRKCASKANSLVQVLPPEFLDHIDSARAYKEAKEAGRAVPVPDQNYKHWVKEGSLQSVKWDVFHGDKSQQVINKLLGYFSREDDWVLDLCVGSGTTLVCALQGGRNCVAVELDKRQFMYLASCVYNMKKLPNADSEVTRGHKHSKDVAPPTCDGEASLVDMSVPETVDDVIRLEKDQVSGSAGTGGNEADDGTEDPEGIDPGVHAEEAEEAEEEVPEHELHLGQERIVPVSIVEE</sequence>
<evidence type="ECO:0000259" key="4">
    <source>
        <dbReference type="Pfam" id="PF01555"/>
    </source>
</evidence>
<proteinExistence type="predicted"/>
<dbReference type="Proteomes" id="UP001633002">
    <property type="component" value="Unassembled WGS sequence"/>
</dbReference>
<dbReference type="Pfam" id="PF01555">
    <property type="entry name" value="N6_N4_Mtase"/>
    <property type="match status" value="1"/>
</dbReference>
<feature type="domain" description="DNA methylase N-4/N-6" evidence="4">
    <location>
        <begin position="205"/>
        <end position="278"/>
    </location>
</feature>
<dbReference type="SUPFAM" id="SSF53335">
    <property type="entry name" value="S-adenosyl-L-methionine-dependent methyltransferases"/>
    <property type="match status" value="1"/>
</dbReference>
<gene>
    <name evidence="5" type="ORF">R1sor_016912</name>
</gene>
<evidence type="ECO:0000313" key="6">
    <source>
        <dbReference type="Proteomes" id="UP001633002"/>
    </source>
</evidence>
<evidence type="ECO:0000256" key="1">
    <source>
        <dbReference type="ARBA" id="ARBA00022603"/>
    </source>
</evidence>
<evidence type="ECO:0000256" key="3">
    <source>
        <dbReference type="SAM" id="MobiDB-lite"/>
    </source>
</evidence>
<keyword evidence="6" id="KW-1185">Reference proteome</keyword>
<dbReference type="InterPro" id="IPR002941">
    <property type="entry name" value="DNA_methylase_N4/N6"/>
</dbReference>
<comment type="caution">
    <text evidence="5">The sequence shown here is derived from an EMBL/GenBank/DDBJ whole genome shotgun (WGS) entry which is preliminary data.</text>
</comment>
<dbReference type="InterPro" id="IPR029063">
    <property type="entry name" value="SAM-dependent_MTases_sf"/>
</dbReference>
<dbReference type="Gene3D" id="3.40.50.150">
    <property type="entry name" value="Vaccinia Virus protein VP39"/>
    <property type="match status" value="1"/>
</dbReference>
<keyword evidence="2" id="KW-0808">Transferase</keyword>
<evidence type="ECO:0000256" key="2">
    <source>
        <dbReference type="ARBA" id="ARBA00022679"/>
    </source>
</evidence>
<name>A0ABD3HG77_9MARC</name>
<dbReference type="GO" id="GO:0032259">
    <property type="term" value="P:methylation"/>
    <property type="evidence" value="ECO:0007669"/>
    <property type="project" value="UniProtKB-KW"/>
</dbReference>
<feature type="compositionally biased region" description="Acidic residues" evidence="3">
    <location>
        <begin position="369"/>
        <end position="378"/>
    </location>
</feature>
<feature type="compositionally biased region" description="Acidic residues" evidence="3">
    <location>
        <begin position="350"/>
        <end position="360"/>
    </location>
</feature>
<reference evidence="5 6" key="1">
    <citation type="submission" date="2024-09" db="EMBL/GenBank/DDBJ databases">
        <title>Chromosome-scale assembly of Riccia sorocarpa.</title>
        <authorList>
            <person name="Paukszto L."/>
        </authorList>
    </citation>
    <scope>NUCLEOTIDE SEQUENCE [LARGE SCALE GENOMIC DNA]</scope>
    <source>
        <strain evidence="5">LP-2024</strain>
        <tissue evidence="5">Aerial parts of the thallus</tissue>
    </source>
</reference>
<dbReference type="AlphaFoldDB" id="A0ABD3HG77"/>
<dbReference type="GO" id="GO:0008168">
    <property type="term" value="F:methyltransferase activity"/>
    <property type="evidence" value="ECO:0007669"/>
    <property type="project" value="UniProtKB-KW"/>
</dbReference>
<keyword evidence="1" id="KW-0489">Methyltransferase</keyword>
<evidence type="ECO:0000313" key="5">
    <source>
        <dbReference type="EMBL" id="KAL3690603.1"/>
    </source>
</evidence>
<dbReference type="EMBL" id="JBJQOH010000004">
    <property type="protein sequence ID" value="KAL3690603.1"/>
    <property type="molecule type" value="Genomic_DNA"/>
</dbReference>